<dbReference type="SMART" id="SM00388">
    <property type="entry name" value="HisKA"/>
    <property type="match status" value="1"/>
</dbReference>
<evidence type="ECO:0000313" key="13">
    <source>
        <dbReference type="EMBL" id="TCS95252.1"/>
    </source>
</evidence>
<dbReference type="Pfam" id="PF00512">
    <property type="entry name" value="HisKA"/>
    <property type="match status" value="1"/>
</dbReference>
<comment type="caution">
    <text evidence="13">The sequence shown here is derived from an EMBL/GenBank/DDBJ whole genome shotgun (WGS) entry which is preliminary data.</text>
</comment>
<evidence type="ECO:0000256" key="3">
    <source>
        <dbReference type="ARBA" id="ARBA00012438"/>
    </source>
</evidence>
<keyword evidence="4" id="KW-0597">Phosphoprotein</keyword>
<evidence type="ECO:0000256" key="10">
    <source>
        <dbReference type="SAM" id="Phobius"/>
    </source>
</evidence>
<evidence type="ECO:0000256" key="7">
    <source>
        <dbReference type="ARBA" id="ARBA00022777"/>
    </source>
</evidence>
<feature type="domain" description="Histidine kinase" evidence="11">
    <location>
        <begin position="453"/>
        <end position="668"/>
    </location>
</feature>
<dbReference type="GO" id="GO:0000155">
    <property type="term" value="F:phosphorelay sensor kinase activity"/>
    <property type="evidence" value="ECO:0007669"/>
    <property type="project" value="InterPro"/>
</dbReference>
<keyword evidence="9" id="KW-0902">Two-component regulatory system</keyword>
<name>A0A4V3UU30_9GAMM</name>
<dbReference type="PROSITE" id="PS50885">
    <property type="entry name" value="HAMP"/>
    <property type="match status" value="1"/>
</dbReference>
<keyword evidence="8 10" id="KW-1133">Transmembrane helix</keyword>
<dbReference type="SUPFAM" id="SSF55874">
    <property type="entry name" value="ATPase domain of HSP90 chaperone/DNA topoisomerase II/histidine kinase"/>
    <property type="match status" value="1"/>
</dbReference>
<dbReference type="InterPro" id="IPR036890">
    <property type="entry name" value="HATPase_C_sf"/>
</dbReference>
<keyword evidence="7 13" id="KW-0418">Kinase</keyword>
<dbReference type="InterPro" id="IPR050428">
    <property type="entry name" value="TCS_sensor_his_kinase"/>
</dbReference>
<evidence type="ECO:0000259" key="12">
    <source>
        <dbReference type="PROSITE" id="PS50885"/>
    </source>
</evidence>
<dbReference type="CDD" id="cd00082">
    <property type="entry name" value="HisKA"/>
    <property type="match status" value="1"/>
</dbReference>
<keyword evidence="6 10" id="KW-0812">Transmembrane</keyword>
<dbReference type="RefSeq" id="WP_123521655.1">
    <property type="nucleotide sequence ID" value="NZ_JBHLWF010000083.1"/>
</dbReference>
<evidence type="ECO:0000313" key="14">
    <source>
        <dbReference type="Proteomes" id="UP000294599"/>
    </source>
</evidence>
<dbReference type="Pfam" id="PF02518">
    <property type="entry name" value="HATPase_c"/>
    <property type="match status" value="1"/>
</dbReference>
<dbReference type="PROSITE" id="PS50109">
    <property type="entry name" value="HIS_KIN"/>
    <property type="match status" value="1"/>
</dbReference>
<evidence type="ECO:0000256" key="1">
    <source>
        <dbReference type="ARBA" id="ARBA00000085"/>
    </source>
</evidence>
<dbReference type="SMART" id="SM00387">
    <property type="entry name" value="HATPase_c"/>
    <property type="match status" value="1"/>
</dbReference>
<evidence type="ECO:0000256" key="5">
    <source>
        <dbReference type="ARBA" id="ARBA00022679"/>
    </source>
</evidence>
<sequence length="675" mass="72187">MKLRGKLLLVALSVLVLPWAGWQLLHLLGDVLREGEEQALRATAEAVARGLSLRPAQLPAAGEGVFAPALLRAPRLDGRVDDWSGADASYALQGDGDASASIRFGSVDDTLYLFIRVADASRQRGDAHWRIVDRLDHVRLDLHGRQGVVELRLANSASGVLIATGSDGATLPVQLRGTWLDTPDGYAIELALPQGYALRALSVRVVDAAEERPPQVLVNAGSADAPVSWPVLTESPALAGSLSQLLPPGTQAQLRERGGWRIARAGSLADRSQAPTVPAWRRWLYQRVLFKPVLGDAEAPVQADDYAASDDHDSDIDDADPLAWYRSDGADHAVLAVTVPVTVAGETRAQLQVQRRSDALMRLTDQAFSGLLMLTLLALAAVVVGLVLFAGRLSARIRHLRDAAGTALDRDGRVRAFPVSSARDEIGDLSRSFAALLGEVGVYTGYLRSLAGKLSHELNTPIAIVRTSLENLEADPQGPSAATYLERARGGIERLGALVRAMSEATRIEHAIAGAELETFDLRALVADCAEGYRPLLSPRDLRLELPATPLRLHGAPELVAQALDKLIDNAIGFCPDDGWIRIGLAAEGDGARLSVANRGPLLPAAMRDKLFDSLVSLREKSRDGGVHLGFGLYVVKLVTDLHRGRVEAADLPAGNGVEFILHLRGAVEGMAGKD</sequence>
<dbReference type="InterPro" id="IPR036097">
    <property type="entry name" value="HisK_dim/P_sf"/>
</dbReference>
<evidence type="ECO:0000256" key="4">
    <source>
        <dbReference type="ARBA" id="ARBA00022553"/>
    </source>
</evidence>
<dbReference type="Gene3D" id="1.10.287.130">
    <property type="match status" value="1"/>
</dbReference>
<dbReference type="GO" id="GO:0016020">
    <property type="term" value="C:membrane"/>
    <property type="evidence" value="ECO:0007669"/>
    <property type="project" value="UniProtKB-SubCell"/>
</dbReference>
<dbReference type="InterPro" id="IPR003660">
    <property type="entry name" value="HAMP_dom"/>
</dbReference>
<dbReference type="InterPro" id="IPR003594">
    <property type="entry name" value="HATPase_dom"/>
</dbReference>
<organism evidence="13 14">
    <name type="scientific">Pseudofulvimonas gallinarii</name>
    <dbReference type="NCBI Taxonomy" id="634155"/>
    <lineage>
        <taxon>Bacteria</taxon>
        <taxon>Pseudomonadati</taxon>
        <taxon>Pseudomonadota</taxon>
        <taxon>Gammaproteobacteria</taxon>
        <taxon>Lysobacterales</taxon>
        <taxon>Rhodanobacteraceae</taxon>
        <taxon>Pseudofulvimonas</taxon>
    </lineage>
</organism>
<dbReference type="EC" id="2.7.13.3" evidence="3"/>
<dbReference type="SUPFAM" id="SSF49344">
    <property type="entry name" value="CBD9-like"/>
    <property type="match status" value="1"/>
</dbReference>
<keyword evidence="14" id="KW-1185">Reference proteome</keyword>
<protein>
    <recommendedName>
        <fullName evidence="3">histidine kinase</fullName>
        <ecNumber evidence="3">2.7.13.3</ecNumber>
    </recommendedName>
</protein>
<keyword evidence="5" id="KW-0808">Transferase</keyword>
<dbReference type="SUPFAM" id="SSF47384">
    <property type="entry name" value="Homodimeric domain of signal transducing histidine kinase"/>
    <property type="match status" value="1"/>
</dbReference>
<dbReference type="EMBL" id="SMAF01000019">
    <property type="protein sequence ID" value="TCS95252.1"/>
    <property type="molecule type" value="Genomic_DNA"/>
</dbReference>
<dbReference type="AlphaFoldDB" id="A0A4V3UU30"/>
<evidence type="ECO:0000256" key="6">
    <source>
        <dbReference type="ARBA" id="ARBA00022692"/>
    </source>
</evidence>
<evidence type="ECO:0000256" key="9">
    <source>
        <dbReference type="ARBA" id="ARBA00023012"/>
    </source>
</evidence>
<reference evidence="13 14" key="1">
    <citation type="submission" date="2019-03" db="EMBL/GenBank/DDBJ databases">
        <title>Genomic Encyclopedia of Type Strains, Phase IV (KMG-IV): sequencing the most valuable type-strain genomes for metagenomic binning, comparative biology and taxonomic classification.</title>
        <authorList>
            <person name="Goeker M."/>
        </authorList>
    </citation>
    <scope>NUCLEOTIDE SEQUENCE [LARGE SCALE GENOMIC DNA]</scope>
    <source>
        <strain evidence="13 14">DSM 21944</strain>
    </source>
</reference>
<evidence type="ECO:0000259" key="11">
    <source>
        <dbReference type="PROSITE" id="PS50109"/>
    </source>
</evidence>
<dbReference type="OrthoDB" id="6735159at2"/>
<dbReference type="PANTHER" id="PTHR45436">
    <property type="entry name" value="SENSOR HISTIDINE KINASE YKOH"/>
    <property type="match status" value="1"/>
</dbReference>
<keyword evidence="10" id="KW-0472">Membrane</keyword>
<evidence type="ECO:0000256" key="2">
    <source>
        <dbReference type="ARBA" id="ARBA00004370"/>
    </source>
</evidence>
<dbReference type="Gene3D" id="6.10.340.10">
    <property type="match status" value="1"/>
</dbReference>
<evidence type="ECO:0000256" key="8">
    <source>
        <dbReference type="ARBA" id="ARBA00022989"/>
    </source>
</evidence>
<dbReference type="InterPro" id="IPR003661">
    <property type="entry name" value="HisK_dim/P_dom"/>
</dbReference>
<dbReference type="PANTHER" id="PTHR45436:SF5">
    <property type="entry name" value="SENSOR HISTIDINE KINASE TRCS"/>
    <property type="match status" value="1"/>
</dbReference>
<dbReference type="InterPro" id="IPR005467">
    <property type="entry name" value="His_kinase_dom"/>
</dbReference>
<accession>A0A4V3UU30</accession>
<dbReference type="Proteomes" id="UP000294599">
    <property type="component" value="Unassembled WGS sequence"/>
</dbReference>
<gene>
    <name evidence="13" type="ORF">EDC25_11931</name>
</gene>
<comment type="catalytic activity">
    <reaction evidence="1">
        <text>ATP + protein L-histidine = ADP + protein N-phospho-L-histidine.</text>
        <dbReference type="EC" id="2.7.13.3"/>
    </reaction>
</comment>
<feature type="transmembrane region" description="Helical" evidence="10">
    <location>
        <begin position="367"/>
        <end position="391"/>
    </location>
</feature>
<feature type="domain" description="HAMP" evidence="12">
    <location>
        <begin position="391"/>
        <end position="445"/>
    </location>
</feature>
<proteinExistence type="predicted"/>
<dbReference type="Gene3D" id="3.30.565.10">
    <property type="entry name" value="Histidine kinase-like ATPase, C-terminal domain"/>
    <property type="match status" value="1"/>
</dbReference>
<comment type="subcellular location">
    <subcellularLocation>
        <location evidence="2">Membrane</location>
    </subcellularLocation>
</comment>